<name>A0A3N1MBV7_9PROT</name>
<evidence type="ECO:0000256" key="1">
    <source>
        <dbReference type="SAM" id="Coils"/>
    </source>
</evidence>
<gene>
    <name evidence="2" type="ORF">EDC65_1983</name>
</gene>
<dbReference type="AlphaFoldDB" id="A0A3N1MBV7"/>
<feature type="coiled-coil region" evidence="1">
    <location>
        <begin position="40"/>
        <end position="67"/>
    </location>
</feature>
<dbReference type="RefSeq" id="WP_123689493.1">
    <property type="nucleotide sequence ID" value="NZ_AP019700.1"/>
</dbReference>
<evidence type="ECO:0000313" key="2">
    <source>
        <dbReference type="EMBL" id="ROQ00187.1"/>
    </source>
</evidence>
<dbReference type="EMBL" id="RJKX01000013">
    <property type="protein sequence ID" value="ROQ00187.1"/>
    <property type="molecule type" value="Genomic_DNA"/>
</dbReference>
<accession>A0A3N1MBV7</accession>
<evidence type="ECO:0000313" key="3">
    <source>
        <dbReference type="Proteomes" id="UP000278222"/>
    </source>
</evidence>
<keyword evidence="1" id="KW-0175">Coiled coil</keyword>
<keyword evidence="3" id="KW-1185">Reference proteome</keyword>
<sequence length="139" mass="14573">MTHRLVDLSVTEISLCRQGLNPGARILLVKGTDAGPDPVAAAVAKAVAAKEAEIAALKAERERHDRLAKAARWSAIGIDPTAYAEHAGQVSPATCGWLDAIFDRAAAALAEADLYGERGRAAVHKAESAIVRRARAARG</sequence>
<dbReference type="Proteomes" id="UP000278222">
    <property type="component" value="Unassembled WGS sequence"/>
</dbReference>
<protein>
    <submittedName>
        <fullName evidence="2">Uncharacterized protein</fullName>
    </submittedName>
</protein>
<proteinExistence type="predicted"/>
<reference evidence="2 3" key="1">
    <citation type="submission" date="2018-11" db="EMBL/GenBank/DDBJ databases">
        <title>Genomic Encyclopedia of Type Strains, Phase IV (KMG-IV): sequencing the most valuable type-strain genomes for metagenomic binning, comparative biology and taxonomic classification.</title>
        <authorList>
            <person name="Goeker M."/>
        </authorList>
    </citation>
    <scope>NUCLEOTIDE SEQUENCE [LARGE SCALE GENOMIC DNA]</scope>
    <source>
        <strain evidence="2 3">DSM 5900</strain>
    </source>
</reference>
<organism evidence="2 3">
    <name type="scientific">Stella humosa</name>
    <dbReference type="NCBI Taxonomy" id="94"/>
    <lineage>
        <taxon>Bacteria</taxon>
        <taxon>Pseudomonadati</taxon>
        <taxon>Pseudomonadota</taxon>
        <taxon>Alphaproteobacteria</taxon>
        <taxon>Rhodospirillales</taxon>
        <taxon>Stellaceae</taxon>
        <taxon>Stella</taxon>
    </lineage>
</organism>
<comment type="caution">
    <text evidence="2">The sequence shown here is derived from an EMBL/GenBank/DDBJ whole genome shotgun (WGS) entry which is preliminary data.</text>
</comment>